<accession>X1K3X0</accession>
<sequence length="45" mass="4911">FAFFYQGLIGLGIFFIIGNSLYYGRMFAGGDAKLMIALGVILPFS</sequence>
<dbReference type="EMBL" id="BARU01041578">
    <property type="protein sequence ID" value="GAH76758.1"/>
    <property type="molecule type" value="Genomic_DNA"/>
</dbReference>
<keyword evidence="1" id="KW-0812">Transmembrane</keyword>
<dbReference type="Gene3D" id="1.20.120.1220">
    <property type="match status" value="1"/>
</dbReference>
<feature type="non-terminal residue" evidence="2">
    <location>
        <position position="1"/>
    </location>
</feature>
<evidence type="ECO:0000313" key="2">
    <source>
        <dbReference type="EMBL" id="GAH76758.1"/>
    </source>
</evidence>
<name>X1K3X0_9ZZZZ</name>
<dbReference type="AlphaFoldDB" id="X1K3X0"/>
<keyword evidence="1" id="KW-0472">Membrane</keyword>
<keyword evidence="1" id="KW-1133">Transmembrane helix</keyword>
<comment type="caution">
    <text evidence="2">The sequence shown here is derived from an EMBL/GenBank/DDBJ whole genome shotgun (WGS) entry which is preliminary data.</text>
</comment>
<protein>
    <recommendedName>
        <fullName evidence="3">Prepilin type IV endopeptidase peptidase domain-containing protein</fullName>
    </recommendedName>
</protein>
<gene>
    <name evidence="2" type="ORF">S03H2_64076</name>
</gene>
<proteinExistence type="predicted"/>
<organism evidence="2">
    <name type="scientific">marine sediment metagenome</name>
    <dbReference type="NCBI Taxonomy" id="412755"/>
    <lineage>
        <taxon>unclassified sequences</taxon>
        <taxon>metagenomes</taxon>
        <taxon>ecological metagenomes</taxon>
    </lineage>
</organism>
<feature type="transmembrane region" description="Helical" evidence="1">
    <location>
        <begin position="6"/>
        <end position="24"/>
    </location>
</feature>
<evidence type="ECO:0008006" key="3">
    <source>
        <dbReference type="Google" id="ProtNLM"/>
    </source>
</evidence>
<reference evidence="2" key="1">
    <citation type="journal article" date="2014" name="Front. Microbiol.">
        <title>High frequency of phylogenetically diverse reductive dehalogenase-homologous genes in deep subseafloor sedimentary metagenomes.</title>
        <authorList>
            <person name="Kawai M."/>
            <person name="Futagami T."/>
            <person name="Toyoda A."/>
            <person name="Takaki Y."/>
            <person name="Nishi S."/>
            <person name="Hori S."/>
            <person name="Arai W."/>
            <person name="Tsubouchi T."/>
            <person name="Morono Y."/>
            <person name="Uchiyama I."/>
            <person name="Ito T."/>
            <person name="Fujiyama A."/>
            <person name="Inagaki F."/>
            <person name="Takami H."/>
        </authorList>
    </citation>
    <scope>NUCLEOTIDE SEQUENCE</scope>
    <source>
        <strain evidence="2">Expedition CK06-06</strain>
    </source>
</reference>
<evidence type="ECO:0000256" key="1">
    <source>
        <dbReference type="SAM" id="Phobius"/>
    </source>
</evidence>